<accession>G7YWU5</accession>
<dbReference type="EMBL" id="DF144740">
    <property type="protein sequence ID" value="GAA57425.1"/>
    <property type="molecule type" value="Genomic_DNA"/>
</dbReference>
<proteinExistence type="predicted"/>
<sequence>MGEFVITASSFKHRASVAQLREPQKPLSSMIWVNKNQVNGTDYPKPMICLSQRLFKLKDRSPQAWKRRFFSDCTYQYAPDHSNLTFHLNWNSDKLPKRYQNVLSGYYLIWYINTQLNSGIKRCLNVDGEGQVDDSSEVGRLFDSYNPHGRLLIVTSVVKGLCKSFTGKTFNNGLFTVKRCSLVDKSAKRVEGQLLGEYELILLEKGKQPADPKVDHIFYIYKTNEPASGCNFEGNWGRQDHTESELNSSLSSWDHENRNTSSLIIVGVTLLTYNYWNFMDILGGPELWRDLDISIILEEVLVTHQ</sequence>
<evidence type="ECO:0000313" key="1">
    <source>
        <dbReference type="EMBL" id="GAA57425.1"/>
    </source>
</evidence>
<evidence type="ECO:0000313" key="2">
    <source>
        <dbReference type="Proteomes" id="UP000008909"/>
    </source>
</evidence>
<keyword evidence="2" id="KW-1185">Reference proteome</keyword>
<protein>
    <submittedName>
        <fullName evidence="1">Uncharacterized protein</fullName>
    </submittedName>
</protein>
<gene>
    <name evidence="1" type="ORF">CLF_112703</name>
</gene>
<dbReference type="Proteomes" id="UP000008909">
    <property type="component" value="Unassembled WGS sequence"/>
</dbReference>
<organism evidence="1 2">
    <name type="scientific">Clonorchis sinensis</name>
    <name type="common">Chinese liver fluke</name>
    <dbReference type="NCBI Taxonomy" id="79923"/>
    <lineage>
        <taxon>Eukaryota</taxon>
        <taxon>Metazoa</taxon>
        <taxon>Spiralia</taxon>
        <taxon>Lophotrochozoa</taxon>
        <taxon>Platyhelminthes</taxon>
        <taxon>Trematoda</taxon>
        <taxon>Digenea</taxon>
        <taxon>Opisthorchiida</taxon>
        <taxon>Opisthorchiata</taxon>
        <taxon>Opisthorchiidae</taxon>
        <taxon>Clonorchis</taxon>
    </lineage>
</organism>
<reference evidence="1" key="1">
    <citation type="journal article" date="2011" name="Genome Biol.">
        <title>The draft genome of the carcinogenic human liver fluke Clonorchis sinensis.</title>
        <authorList>
            <person name="Wang X."/>
            <person name="Chen W."/>
            <person name="Huang Y."/>
            <person name="Sun J."/>
            <person name="Men J."/>
            <person name="Liu H."/>
            <person name="Luo F."/>
            <person name="Guo L."/>
            <person name="Lv X."/>
            <person name="Deng C."/>
            <person name="Zhou C."/>
            <person name="Fan Y."/>
            <person name="Li X."/>
            <person name="Huang L."/>
            <person name="Hu Y."/>
            <person name="Liang C."/>
            <person name="Hu X."/>
            <person name="Xu J."/>
            <person name="Yu X."/>
        </authorList>
    </citation>
    <scope>NUCLEOTIDE SEQUENCE [LARGE SCALE GENOMIC DNA]</scope>
    <source>
        <strain evidence="1">Henan</strain>
    </source>
</reference>
<dbReference type="AlphaFoldDB" id="G7YWU5"/>
<name>G7YWU5_CLOSI</name>
<reference key="2">
    <citation type="submission" date="2011-10" db="EMBL/GenBank/DDBJ databases">
        <title>The genome and transcriptome sequence of Clonorchis sinensis provide insights into the carcinogenic liver fluke.</title>
        <authorList>
            <person name="Wang X."/>
            <person name="Huang Y."/>
            <person name="Chen W."/>
            <person name="Liu H."/>
            <person name="Guo L."/>
            <person name="Chen Y."/>
            <person name="Luo F."/>
            <person name="Zhou W."/>
            <person name="Sun J."/>
            <person name="Mao Q."/>
            <person name="Liang P."/>
            <person name="Zhou C."/>
            <person name="Tian Y."/>
            <person name="Men J."/>
            <person name="Lv X."/>
            <person name="Huang L."/>
            <person name="Zhou J."/>
            <person name="Hu Y."/>
            <person name="Li R."/>
            <person name="Zhang F."/>
            <person name="Lei H."/>
            <person name="Li X."/>
            <person name="Hu X."/>
            <person name="Liang C."/>
            <person name="Xu J."/>
            <person name="Wu Z."/>
            <person name="Yu X."/>
        </authorList>
    </citation>
    <scope>NUCLEOTIDE SEQUENCE</scope>
    <source>
        <strain>Henan</strain>
    </source>
</reference>